<evidence type="ECO:0000313" key="1">
    <source>
        <dbReference type="EMBL" id="EYB85610.1"/>
    </source>
</evidence>
<proteinExistence type="predicted"/>
<evidence type="ECO:0000313" key="2">
    <source>
        <dbReference type="Proteomes" id="UP000024635"/>
    </source>
</evidence>
<keyword evidence="2" id="KW-1185">Reference proteome</keyword>
<protein>
    <submittedName>
        <fullName evidence="1">Uncharacterized protein</fullName>
    </submittedName>
</protein>
<dbReference type="EMBL" id="JARK01001631">
    <property type="protein sequence ID" value="EYB85610.1"/>
    <property type="molecule type" value="Genomic_DNA"/>
</dbReference>
<organism evidence="1 2">
    <name type="scientific">Ancylostoma ceylanicum</name>
    <dbReference type="NCBI Taxonomy" id="53326"/>
    <lineage>
        <taxon>Eukaryota</taxon>
        <taxon>Metazoa</taxon>
        <taxon>Ecdysozoa</taxon>
        <taxon>Nematoda</taxon>
        <taxon>Chromadorea</taxon>
        <taxon>Rhabditida</taxon>
        <taxon>Rhabditina</taxon>
        <taxon>Rhabditomorpha</taxon>
        <taxon>Strongyloidea</taxon>
        <taxon>Ancylostomatidae</taxon>
        <taxon>Ancylostomatinae</taxon>
        <taxon>Ancylostoma</taxon>
    </lineage>
</organism>
<dbReference type="AlphaFoldDB" id="A0A016S4N2"/>
<reference evidence="2" key="1">
    <citation type="journal article" date="2015" name="Nat. Genet.">
        <title>The genome and transcriptome of the zoonotic hookworm Ancylostoma ceylanicum identify infection-specific gene families.</title>
        <authorList>
            <person name="Schwarz E.M."/>
            <person name="Hu Y."/>
            <person name="Antoshechkin I."/>
            <person name="Miller M.M."/>
            <person name="Sternberg P.W."/>
            <person name="Aroian R.V."/>
        </authorList>
    </citation>
    <scope>NUCLEOTIDE SEQUENCE</scope>
    <source>
        <strain evidence="2">HY135</strain>
    </source>
</reference>
<accession>A0A016S4N2</accession>
<comment type="caution">
    <text evidence="1">The sequence shown here is derived from an EMBL/GenBank/DDBJ whole genome shotgun (WGS) entry which is preliminary data.</text>
</comment>
<sequence>MYSTYIGIRTSVRGVSHAWCFVGRGFTCRSENFTRVIFCRAEYYPGGILCILYRPKLYSLFNFPSQPLLTQSSA</sequence>
<gene>
    <name evidence="1" type="primary">Acey_s0295.g1664</name>
    <name evidence="1" type="ORF">Y032_0295g1664</name>
</gene>
<dbReference type="Proteomes" id="UP000024635">
    <property type="component" value="Unassembled WGS sequence"/>
</dbReference>
<name>A0A016S4N2_9BILA</name>